<proteinExistence type="predicted"/>
<dbReference type="GO" id="GO:0006788">
    <property type="term" value="P:heme oxidation"/>
    <property type="evidence" value="ECO:0007669"/>
    <property type="project" value="InterPro"/>
</dbReference>
<sequence>MLDRSADKPAVRLRMALRHETREAHQALDDLMSTFVLDDPTDYARFLTVHDMVLPAAERALEESGIARDLPDWPRRRRRAALHDDLAELSDRPQRPALQPSFDFSSQAARLGAAYVLEGSRMGARMLVDKVPEGDSRFPTRFLRHGEGERLWPGFIQMLDTADGAGLQQERAIAEAEHMFDSYRRAAEALLKAESLKTVL</sequence>
<dbReference type="Proteomes" id="UP000215405">
    <property type="component" value="Unassembled WGS sequence"/>
</dbReference>
<dbReference type="Pfam" id="PF01126">
    <property type="entry name" value="Heme_oxygenase"/>
    <property type="match status" value="1"/>
</dbReference>
<dbReference type="GO" id="GO:0004392">
    <property type="term" value="F:heme oxygenase (decyclizing) activity"/>
    <property type="evidence" value="ECO:0007669"/>
    <property type="project" value="InterPro"/>
</dbReference>
<protein>
    <recommendedName>
        <fullName evidence="3">Heme oxygenase</fullName>
    </recommendedName>
</protein>
<organism evidence="1 2">
    <name type="scientific">Notoacmeibacter marinus</name>
    <dbReference type="NCBI Taxonomy" id="1876515"/>
    <lineage>
        <taxon>Bacteria</taxon>
        <taxon>Pseudomonadati</taxon>
        <taxon>Pseudomonadota</taxon>
        <taxon>Alphaproteobacteria</taxon>
        <taxon>Hyphomicrobiales</taxon>
        <taxon>Notoacmeibacteraceae</taxon>
        <taxon>Notoacmeibacter</taxon>
    </lineage>
</organism>
<evidence type="ECO:0000313" key="2">
    <source>
        <dbReference type="Proteomes" id="UP000215405"/>
    </source>
</evidence>
<reference evidence="2" key="1">
    <citation type="journal article" date="2017" name="Int. J. Syst. Evol. Microbiol.">
        <title>Notoacmeibacter marinus gen. nov., sp. nov., isolated from the gut of a limpet and proposal of Notoacmeibacteraceae fam. nov. in the order Rhizobiales of the class Alphaproteobacteria.</title>
        <authorList>
            <person name="Huang Z."/>
            <person name="Guo F."/>
            <person name="Lai Q."/>
        </authorList>
    </citation>
    <scope>NUCLEOTIDE SEQUENCE [LARGE SCALE GENOMIC DNA]</scope>
    <source>
        <strain evidence="2">XMTR2A4</strain>
    </source>
</reference>
<dbReference type="AlphaFoldDB" id="A0A231V0X9"/>
<dbReference type="InterPro" id="IPR016084">
    <property type="entry name" value="Haem_Oase-like_multi-hlx"/>
</dbReference>
<dbReference type="InterPro" id="IPR016053">
    <property type="entry name" value="Haem_Oase-like"/>
</dbReference>
<keyword evidence="2" id="KW-1185">Reference proteome</keyword>
<comment type="caution">
    <text evidence="1">The sequence shown here is derived from an EMBL/GenBank/DDBJ whole genome shotgun (WGS) entry which is preliminary data.</text>
</comment>
<name>A0A231V0X9_9HYPH</name>
<dbReference type="Gene3D" id="1.20.910.10">
    <property type="entry name" value="Heme oxygenase-like"/>
    <property type="match status" value="1"/>
</dbReference>
<accession>A0A231V0X9</accession>
<dbReference type="CDD" id="cd19166">
    <property type="entry name" value="HemeO-bac"/>
    <property type="match status" value="1"/>
</dbReference>
<evidence type="ECO:0000313" key="1">
    <source>
        <dbReference type="EMBL" id="OXT01853.1"/>
    </source>
</evidence>
<gene>
    <name evidence="1" type="ORF">B7H23_02575</name>
</gene>
<dbReference type="EMBL" id="NBYO01000001">
    <property type="protein sequence ID" value="OXT01853.1"/>
    <property type="molecule type" value="Genomic_DNA"/>
</dbReference>
<evidence type="ECO:0008006" key="3">
    <source>
        <dbReference type="Google" id="ProtNLM"/>
    </source>
</evidence>
<dbReference type="SUPFAM" id="SSF48613">
    <property type="entry name" value="Heme oxygenase-like"/>
    <property type="match status" value="1"/>
</dbReference>